<dbReference type="Gene3D" id="1.10.3720.10">
    <property type="entry name" value="MetI-like"/>
    <property type="match status" value="1"/>
</dbReference>
<feature type="transmembrane region" description="Helical" evidence="7">
    <location>
        <begin position="103"/>
        <end position="124"/>
    </location>
</feature>
<dbReference type="InterPro" id="IPR000515">
    <property type="entry name" value="MetI-like"/>
</dbReference>
<dbReference type="PANTHER" id="PTHR43744">
    <property type="entry name" value="ABC TRANSPORTER PERMEASE PROTEIN MG189-RELATED-RELATED"/>
    <property type="match status" value="1"/>
</dbReference>
<reference evidence="8 9" key="2">
    <citation type="journal article" date="2016" name="Genome Announc.">
        <title>Complete Genome Sequences of Two Interactive Moderate Thermophiles, Paenibacillus napthalenovorans 32O-Y and Paenibacillus sp. 32O-W.</title>
        <authorList>
            <person name="Butler R.R.III."/>
            <person name="Wang J."/>
            <person name="Stark B.C."/>
            <person name="Pombert J.F."/>
        </authorList>
    </citation>
    <scope>NUCLEOTIDE SEQUENCE [LARGE SCALE GENOMIC DNA]</scope>
    <source>
        <strain evidence="8 9">32O-Y</strain>
    </source>
</reference>
<dbReference type="InterPro" id="IPR035906">
    <property type="entry name" value="MetI-like_sf"/>
</dbReference>
<keyword evidence="6 7" id="KW-0472">Membrane</keyword>
<dbReference type="GO" id="GO:0055085">
    <property type="term" value="P:transmembrane transport"/>
    <property type="evidence" value="ECO:0007669"/>
    <property type="project" value="InterPro"/>
</dbReference>
<feature type="transmembrane region" description="Helical" evidence="7">
    <location>
        <begin position="136"/>
        <end position="157"/>
    </location>
</feature>
<feature type="transmembrane region" description="Helical" evidence="7">
    <location>
        <begin position="178"/>
        <end position="200"/>
    </location>
</feature>
<keyword evidence="5 7" id="KW-1133">Transmembrane helix</keyword>
<organism evidence="8 9">
    <name type="scientific">Paenibacillus naphthalenovorans</name>
    <dbReference type="NCBI Taxonomy" id="162209"/>
    <lineage>
        <taxon>Bacteria</taxon>
        <taxon>Bacillati</taxon>
        <taxon>Bacillota</taxon>
        <taxon>Bacilli</taxon>
        <taxon>Bacillales</taxon>
        <taxon>Paenibacillaceae</taxon>
        <taxon>Paenibacillus</taxon>
    </lineage>
</organism>
<dbReference type="STRING" id="162209.IJ22_37640"/>
<dbReference type="OrthoDB" id="9771544at2"/>
<evidence type="ECO:0000256" key="2">
    <source>
        <dbReference type="ARBA" id="ARBA00022448"/>
    </source>
</evidence>
<reference evidence="9" key="1">
    <citation type="submission" date="2015-12" db="EMBL/GenBank/DDBJ databases">
        <title>Complete genome sequences of two moderately thermophilic Paenibacillus species.</title>
        <authorList>
            <person name="Butler R.III."/>
            <person name="Wang J."/>
            <person name="Stark B.C."/>
            <person name="Pombert J.-F."/>
        </authorList>
    </citation>
    <scope>NUCLEOTIDE SEQUENCE [LARGE SCALE GENOMIC DNA]</scope>
    <source>
        <strain evidence="9">32O-Y</strain>
    </source>
</reference>
<dbReference type="Pfam" id="PF00528">
    <property type="entry name" value="BPD_transp_1"/>
    <property type="match status" value="1"/>
</dbReference>
<keyword evidence="3" id="KW-1003">Cell membrane</keyword>
<dbReference type="CDD" id="cd06261">
    <property type="entry name" value="TM_PBP2"/>
    <property type="match status" value="1"/>
</dbReference>
<evidence type="ECO:0000256" key="6">
    <source>
        <dbReference type="ARBA" id="ARBA00023136"/>
    </source>
</evidence>
<dbReference type="RefSeq" id="WP_082660878.1">
    <property type="nucleotide sequence ID" value="NZ_BJCS01000005.1"/>
</dbReference>
<dbReference type="AlphaFoldDB" id="A0A0U2VTT8"/>
<evidence type="ECO:0000256" key="5">
    <source>
        <dbReference type="ARBA" id="ARBA00022989"/>
    </source>
</evidence>
<comment type="subcellular location">
    <subcellularLocation>
        <location evidence="1 7">Cell membrane</location>
        <topology evidence="1 7">Multi-pass membrane protein</topology>
    </subcellularLocation>
</comment>
<dbReference type="PATRIC" id="fig|162209.4.peg.4010"/>
<evidence type="ECO:0000313" key="8">
    <source>
        <dbReference type="EMBL" id="ALS24102.1"/>
    </source>
</evidence>
<name>A0A0U2VTT8_9BACL</name>
<feature type="transmembrane region" description="Helical" evidence="7">
    <location>
        <begin position="237"/>
        <end position="257"/>
    </location>
</feature>
<dbReference type="SUPFAM" id="SSF161098">
    <property type="entry name" value="MetI-like"/>
    <property type="match status" value="1"/>
</dbReference>
<protein>
    <submittedName>
        <fullName evidence="8">ABC transporter permease</fullName>
    </submittedName>
</protein>
<feature type="transmembrane region" description="Helical" evidence="7">
    <location>
        <begin position="72"/>
        <end position="96"/>
    </location>
</feature>
<dbReference type="GO" id="GO:0005886">
    <property type="term" value="C:plasma membrane"/>
    <property type="evidence" value="ECO:0007669"/>
    <property type="project" value="UniProtKB-SubCell"/>
</dbReference>
<comment type="similarity">
    <text evidence="7">Belongs to the binding-protein-dependent transport system permease family.</text>
</comment>
<evidence type="ECO:0000256" key="1">
    <source>
        <dbReference type="ARBA" id="ARBA00004651"/>
    </source>
</evidence>
<evidence type="ECO:0000256" key="4">
    <source>
        <dbReference type="ARBA" id="ARBA00022692"/>
    </source>
</evidence>
<dbReference type="PANTHER" id="PTHR43744:SF8">
    <property type="entry name" value="SN-GLYCEROL-3-PHOSPHATE TRANSPORT SYSTEM PERMEASE PROTEIN UGPE"/>
    <property type="match status" value="1"/>
</dbReference>
<sequence length="273" mass="30736">MTRTMAGKILFYVILTLMAVLLFLPVVYAISASLMSTQELMTGKLFPSVLHFSNYTTALANVPLLKFMFNSLVVSTAVMLGQLVVCSLAAYAIVFIDFKGRNVVFFLLISTMMIPWEATIIPNYLTILNLKWVNTYYGLTVPHFAIAFGVFLLRQHFMTIPRELSESAQIEGCGRFRFFLTFVLPLSRSMLSALGVYGFLTTWNMYLWPLLTTTNDRVRTVQIGIKMMQAQETSTNWPVVMAGVMIVLIPTLLFLFLSMKQLKRGLMAGALKG</sequence>
<dbReference type="PROSITE" id="PS50928">
    <property type="entry name" value="ABC_TM1"/>
    <property type="match status" value="1"/>
</dbReference>
<accession>A0A0U2VTT8</accession>
<evidence type="ECO:0000313" key="9">
    <source>
        <dbReference type="Proteomes" id="UP000061660"/>
    </source>
</evidence>
<evidence type="ECO:0000256" key="7">
    <source>
        <dbReference type="RuleBase" id="RU363032"/>
    </source>
</evidence>
<dbReference type="EMBL" id="CP013652">
    <property type="protein sequence ID" value="ALS24102.1"/>
    <property type="molecule type" value="Genomic_DNA"/>
</dbReference>
<proteinExistence type="inferred from homology"/>
<gene>
    <name evidence="8" type="ORF">IJ22_37640</name>
</gene>
<evidence type="ECO:0000256" key="3">
    <source>
        <dbReference type="ARBA" id="ARBA00022475"/>
    </source>
</evidence>
<keyword evidence="4 7" id="KW-0812">Transmembrane</keyword>
<dbReference type="Proteomes" id="UP000061660">
    <property type="component" value="Chromosome"/>
</dbReference>
<keyword evidence="2 7" id="KW-0813">Transport</keyword>
<keyword evidence="9" id="KW-1185">Reference proteome</keyword>
<dbReference type="KEGG" id="pnp:IJ22_37640"/>